<comment type="subcellular location">
    <subcellularLocation>
        <location evidence="1">Membrane</location>
        <topology evidence="1">Multi-pass membrane protein</topology>
    </subcellularLocation>
</comment>
<feature type="transmembrane region" description="Helical" evidence="6">
    <location>
        <begin position="354"/>
        <end position="377"/>
    </location>
</feature>
<evidence type="ECO:0000313" key="7">
    <source>
        <dbReference type="Ensembl" id="ENSCCEP00000008330.1"/>
    </source>
</evidence>
<proteinExistence type="inferred from homology"/>
<evidence type="ECO:0000256" key="2">
    <source>
        <dbReference type="ARBA" id="ARBA00007230"/>
    </source>
</evidence>
<feature type="transmembrane region" description="Helical" evidence="6">
    <location>
        <begin position="168"/>
        <end position="189"/>
    </location>
</feature>
<feature type="transmembrane region" description="Helical" evidence="6">
    <location>
        <begin position="290"/>
        <end position="316"/>
    </location>
</feature>
<keyword evidence="8" id="KW-1185">Reference proteome</keyword>
<dbReference type="GO" id="GO:0016020">
    <property type="term" value="C:membrane"/>
    <property type="evidence" value="ECO:0007669"/>
    <property type="project" value="UniProtKB-SubCell"/>
</dbReference>
<dbReference type="PANTHER" id="PTHR12570">
    <property type="match status" value="1"/>
</dbReference>
<protein>
    <submittedName>
        <fullName evidence="7">NIPA like domain containing 2</fullName>
    </submittedName>
</protein>
<evidence type="ECO:0000256" key="5">
    <source>
        <dbReference type="ARBA" id="ARBA00023136"/>
    </source>
</evidence>
<feature type="transmembrane region" description="Helical" evidence="6">
    <location>
        <begin position="383"/>
        <end position="406"/>
    </location>
</feature>
<keyword evidence="5 6" id="KW-0472">Membrane</keyword>
<feature type="transmembrane region" description="Helical" evidence="6">
    <location>
        <begin position="255"/>
        <end position="278"/>
    </location>
</feature>
<evidence type="ECO:0000256" key="1">
    <source>
        <dbReference type="ARBA" id="ARBA00004141"/>
    </source>
</evidence>
<reference evidence="7" key="1">
    <citation type="submission" date="2025-08" db="UniProtKB">
        <authorList>
            <consortium name="Ensembl"/>
        </authorList>
    </citation>
    <scope>IDENTIFICATION</scope>
</reference>
<dbReference type="SUPFAM" id="SSF103481">
    <property type="entry name" value="Multidrug resistance efflux transporter EmrE"/>
    <property type="match status" value="1"/>
</dbReference>
<gene>
    <name evidence="7" type="primary">NIPAL2</name>
</gene>
<evidence type="ECO:0000313" key="8">
    <source>
        <dbReference type="Proteomes" id="UP000694410"/>
    </source>
</evidence>
<feature type="transmembrane region" description="Helical" evidence="6">
    <location>
        <begin position="322"/>
        <end position="342"/>
    </location>
</feature>
<name>A0A8C0UJM7_CYACU</name>
<dbReference type="GO" id="GO:0015095">
    <property type="term" value="F:magnesium ion transmembrane transporter activity"/>
    <property type="evidence" value="ECO:0007669"/>
    <property type="project" value="InterPro"/>
</dbReference>
<dbReference type="PANTHER" id="PTHR12570:SF16">
    <property type="entry name" value="NIPA-LIKE PROTEIN 2"/>
    <property type="match status" value="1"/>
</dbReference>
<feature type="transmembrane region" description="Helical" evidence="6">
    <location>
        <begin position="195"/>
        <end position="214"/>
    </location>
</feature>
<evidence type="ECO:0000256" key="4">
    <source>
        <dbReference type="ARBA" id="ARBA00022989"/>
    </source>
</evidence>
<organism evidence="7 8">
    <name type="scientific">Cyanistes caeruleus</name>
    <name type="common">Eurasian blue tit</name>
    <name type="synonym">Parus caeruleus</name>
    <dbReference type="NCBI Taxonomy" id="156563"/>
    <lineage>
        <taxon>Eukaryota</taxon>
        <taxon>Metazoa</taxon>
        <taxon>Chordata</taxon>
        <taxon>Craniata</taxon>
        <taxon>Vertebrata</taxon>
        <taxon>Euteleostomi</taxon>
        <taxon>Archelosauria</taxon>
        <taxon>Archosauria</taxon>
        <taxon>Dinosauria</taxon>
        <taxon>Saurischia</taxon>
        <taxon>Theropoda</taxon>
        <taxon>Coelurosauria</taxon>
        <taxon>Aves</taxon>
        <taxon>Neognathae</taxon>
        <taxon>Neoaves</taxon>
        <taxon>Telluraves</taxon>
        <taxon>Australaves</taxon>
        <taxon>Passeriformes</taxon>
        <taxon>Paridae</taxon>
        <taxon>Cyanistes</taxon>
    </lineage>
</organism>
<dbReference type="Proteomes" id="UP000694410">
    <property type="component" value="Unplaced"/>
</dbReference>
<dbReference type="Ensembl" id="ENSCCET00000013261.1">
    <property type="protein sequence ID" value="ENSCCEP00000008330.1"/>
    <property type="gene ID" value="ENSCCEG00000008610.1"/>
</dbReference>
<dbReference type="InterPro" id="IPR037185">
    <property type="entry name" value="EmrE-like"/>
</dbReference>
<evidence type="ECO:0000256" key="3">
    <source>
        <dbReference type="ARBA" id="ARBA00022692"/>
    </source>
</evidence>
<reference evidence="7" key="2">
    <citation type="submission" date="2025-09" db="UniProtKB">
        <authorList>
            <consortium name="Ensembl"/>
        </authorList>
    </citation>
    <scope>IDENTIFICATION</scope>
</reference>
<dbReference type="Pfam" id="PF05653">
    <property type="entry name" value="Mg_trans_NIPA"/>
    <property type="match status" value="1"/>
</dbReference>
<keyword evidence="3 6" id="KW-0812">Transmembrane</keyword>
<dbReference type="InterPro" id="IPR008521">
    <property type="entry name" value="Mg_trans_NIPA"/>
</dbReference>
<dbReference type="AlphaFoldDB" id="A0A8C0UJM7"/>
<sequence length="456" mass="49306">MASGWGLRAGAWTSSQAHGTHPLGHRVPGVGPCLAPGTAHTRMKWPNFGQDHCSGFDATALRHKEGNPIPSASVRPGWCPCGSVSPECEEAAVSLYQRVLIPAGTSVLRCAAMSRHTLPTGSSETQLLGVLLAAASNFLISVSLNIQKCAHLRLVCQAEQKPYYTSKLWWCGITLLGLGELGNFTAYGFAPVTLVAPLGCVSVIGSAFISVFFLKKTMRTADILGGALTITGTYLLVTFAPIVPQELTARQVQNYLVSWPFLAYSILEIIIFCILLYFYKRKAVKHIVVLLMMAALLASLTVIAVKAVSSMIALSVKGKMQLTYSVFYVMSVLMATSCAFQIKFLNQAMHLYEVTAVVPINFVLSTSSAIISGVIFYREFQGAALLSVFMFLFGCLLSSLGVIIIARNKTEKHLQIPFIDCGHIPGQKLTGKIQPGSHSSCYGTLKKEDDSVKRQS</sequence>
<keyword evidence="4 6" id="KW-1133">Transmembrane helix</keyword>
<evidence type="ECO:0000256" key="6">
    <source>
        <dbReference type="SAM" id="Phobius"/>
    </source>
</evidence>
<comment type="similarity">
    <text evidence="2">Belongs to the NIPA family.</text>
</comment>
<feature type="transmembrane region" description="Helical" evidence="6">
    <location>
        <begin position="221"/>
        <end position="243"/>
    </location>
</feature>
<accession>A0A8C0UJM7</accession>
<feature type="transmembrane region" description="Helical" evidence="6">
    <location>
        <begin position="127"/>
        <end position="147"/>
    </location>
</feature>